<accession>Q7UVC7</accession>
<evidence type="ECO:0000313" key="3">
    <source>
        <dbReference type="Proteomes" id="UP000001025"/>
    </source>
</evidence>
<keyword evidence="3" id="KW-1185">Reference proteome</keyword>
<feature type="region of interest" description="Disordered" evidence="1">
    <location>
        <begin position="63"/>
        <end position="83"/>
    </location>
</feature>
<dbReference type="EMBL" id="BX294137">
    <property type="protein sequence ID" value="CAD72798.1"/>
    <property type="molecule type" value="Genomic_DNA"/>
</dbReference>
<evidence type="ECO:0000256" key="1">
    <source>
        <dbReference type="SAM" id="MobiDB-lite"/>
    </source>
</evidence>
<organism evidence="2 3">
    <name type="scientific">Rhodopirellula baltica (strain DSM 10527 / NCIMB 13988 / SH1)</name>
    <dbReference type="NCBI Taxonomy" id="243090"/>
    <lineage>
        <taxon>Bacteria</taxon>
        <taxon>Pseudomonadati</taxon>
        <taxon>Planctomycetota</taxon>
        <taxon>Planctomycetia</taxon>
        <taxon>Pirellulales</taxon>
        <taxon>Pirellulaceae</taxon>
        <taxon>Rhodopirellula</taxon>
    </lineage>
</organism>
<proteinExistence type="predicted"/>
<dbReference type="KEGG" id="rba:RB2719"/>
<gene>
    <name evidence="2" type="ordered locus">RB2719</name>
</gene>
<reference evidence="2 3" key="1">
    <citation type="journal article" date="2003" name="Proc. Natl. Acad. Sci. U.S.A.">
        <title>Complete genome sequence of the marine planctomycete Pirellula sp. strain 1.</title>
        <authorList>
            <person name="Gloeckner F.O."/>
            <person name="Kube M."/>
            <person name="Bauer M."/>
            <person name="Teeling H."/>
            <person name="Lombardot T."/>
            <person name="Ludwig W."/>
            <person name="Gade D."/>
            <person name="Beck A."/>
            <person name="Borzym K."/>
            <person name="Heitmann K."/>
            <person name="Rabus R."/>
            <person name="Schlesner H."/>
            <person name="Amann R."/>
            <person name="Reinhardt R."/>
        </authorList>
    </citation>
    <scope>NUCLEOTIDE SEQUENCE [LARGE SCALE GENOMIC DNA]</scope>
    <source>
        <strain evidence="3">DSM 10527 / NCIMB 13988 / SH1</strain>
    </source>
</reference>
<sequence length="83" mass="9390">MSWSAWRESLQIRMNCQIREAVCRPERSCFAETEIRCGRASQNQLSVRRSRKLLAISHQMHPSAERNSLKLGRAGSCAAADAE</sequence>
<dbReference type="InParanoid" id="Q7UVC7"/>
<dbReference type="STRING" id="243090.RB2719"/>
<dbReference type="EnsemblBacteria" id="CAD72798">
    <property type="protein sequence ID" value="CAD72798"/>
    <property type="gene ID" value="RB2719"/>
</dbReference>
<protein>
    <submittedName>
        <fullName evidence="2">Uncharacterized protein</fullName>
    </submittedName>
</protein>
<name>Q7UVC7_RHOBA</name>
<dbReference type="HOGENOM" id="CLU_2540305_0_0_0"/>
<dbReference type="Proteomes" id="UP000001025">
    <property type="component" value="Chromosome"/>
</dbReference>
<evidence type="ECO:0000313" key="2">
    <source>
        <dbReference type="EMBL" id="CAD72798.1"/>
    </source>
</evidence>
<dbReference type="AlphaFoldDB" id="Q7UVC7"/>